<feature type="chain" id="PRO_5039214217" description="D-alanyl-D-alanine carboxypeptidase-like core domain-containing protein" evidence="3">
    <location>
        <begin position="27"/>
        <end position="397"/>
    </location>
</feature>
<dbReference type="Proteomes" id="UP000334019">
    <property type="component" value="Chromosome"/>
</dbReference>
<keyword evidence="1" id="KW-0175">Coiled coil</keyword>
<evidence type="ECO:0000313" key="5">
    <source>
        <dbReference type="EMBL" id="QGG96212.1"/>
    </source>
</evidence>
<dbReference type="KEGG" id="atq:GH723_14485"/>
<dbReference type="RefSeq" id="WP_153760318.1">
    <property type="nucleotide sequence ID" value="NZ_CP045851.1"/>
</dbReference>
<dbReference type="CDD" id="cd14814">
    <property type="entry name" value="Peptidase_M15"/>
    <property type="match status" value="1"/>
</dbReference>
<dbReference type="GO" id="GO:0006508">
    <property type="term" value="P:proteolysis"/>
    <property type="evidence" value="ECO:0007669"/>
    <property type="project" value="InterPro"/>
</dbReference>
<feature type="coiled-coil region" evidence="1">
    <location>
        <begin position="67"/>
        <end position="115"/>
    </location>
</feature>
<dbReference type="PANTHER" id="PTHR34385">
    <property type="entry name" value="D-ALANYL-D-ALANINE CARBOXYPEPTIDASE"/>
    <property type="match status" value="1"/>
</dbReference>
<accession>A0A5Q2RMQ4</accession>
<dbReference type="InterPro" id="IPR052179">
    <property type="entry name" value="DD-CPase-like"/>
</dbReference>
<dbReference type="GO" id="GO:0008233">
    <property type="term" value="F:peptidase activity"/>
    <property type="evidence" value="ECO:0007669"/>
    <property type="project" value="InterPro"/>
</dbReference>
<evidence type="ECO:0000256" key="2">
    <source>
        <dbReference type="SAM" id="MobiDB-lite"/>
    </source>
</evidence>
<evidence type="ECO:0000256" key="3">
    <source>
        <dbReference type="SAM" id="SignalP"/>
    </source>
</evidence>
<dbReference type="InterPro" id="IPR003709">
    <property type="entry name" value="VanY-like_core_dom"/>
</dbReference>
<dbReference type="Gene3D" id="3.30.1380.10">
    <property type="match status" value="1"/>
</dbReference>
<keyword evidence="3" id="KW-0732">Signal</keyword>
<evidence type="ECO:0000313" key="6">
    <source>
        <dbReference type="Proteomes" id="UP000334019"/>
    </source>
</evidence>
<feature type="domain" description="D-alanyl-D-alanine carboxypeptidase-like core" evidence="4">
    <location>
        <begin position="283"/>
        <end position="393"/>
    </location>
</feature>
<dbReference type="AlphaFoldDB" id="A0A5Q2RMQ4"/>
<evidence type="ECO:0000259" key="4">
    <source>
        <dbReference type="Pfam" id="PF02557"/>
    </source>
</evidence>
<dbReference type="EMBL" id="CP045851">
    <property type="protein sequence ID" value="QGG96212.1"/>
    <property type="molecule type" value="Genomic_DNA"/>
</dbReference>
<sequence length="397" mass="43270">MRYWLERTRWAAAVLATLMAVSTVTAGAEQSDADLRAERERLQAEQAAVASNIDVTQADLEQITTALAEIDANVRLQESQLEQAEAAVAAAEAEVVRSQEAQAATEAEVEELRQTMATIAVDAYVSPPQTDTLQVMLDGDLGSAPERQALLDIRASDTSDVLERFRAAQEDLAIQAENARQAEQRAREGREEVERRLGEVQAARQQQSELAAQANLRLHEMRSQLADLESSRSQIDSELQRREEARLAELQRQLDEANARRGPVELPNGGGSANLVRVRGIVVDASIADQLAAMIDAAAADGITLTGGGYRDSSSQIALRRAHCGTSQYAIYQMPSSQCRPPTAVPGTSNHERGLAIDFNNCSTRSTACYQWLAANASSYGFRNLPSEPWHWSVNGQ</sequence>
<evidence type="ECO:0000256" key="1">
    <source>
        <dbReference type="SAM" id="Coils"/>
    </source>
</evidence>
<dbReference type="InterPro" id="IPR009045">
    <property type="entry name" value="Zn_M74/Hedgehog-like"/>
</dbReference>
<dbReference type="Pfam" id="PF02557">
    <property type="entry name" value="VanY"/>
    <property type="match status" value="1"/>
</dbReference>
<protein>
    <recommendedName>
        <fullName evidence="4">D-alanyl-D-alanine carboxypeptidase-like core domain-containing protein</fullName>
    </recommendedName>
</protein>
<reference evidence="5 6" key="1">
    <citation type="submission" date="2019-11" db="EMBL/GenBank/DDBJ databases">
        <authorList>
            <person name="He Y."/>
        </authorList>
    </citation>
    <scope>NUCLEOTIDE SEQUENCE [LARGE SCALE GENOMIC DNA]</scope>
    <source>
        <strain evidence="5 6">SCSIO 58843</strain>
    </source>
</reference>
<proteinExistence type="predicted"/>
<organism evidence="5 6">
    <name type="scientific">Actinomarinicola tropica</name>
    <dbReference type="NCBI Taxonomy" id="2789776"/>
    <lineage>
        <taxon>Bacteria</taxon>
        <taxon>Bacillati</taxon>
        <taxon>Actinomycetota</taxon>
        <taxon>Acidimicrobiia</taxon>
        <taxon>Acidimicrobiales</taxon>
        <taxon>Iamiaceae</taxon>
        <taxon>Actinomarinicola</taxon>
    </lineage>
</organism>
<feature type="signal peptide" evidence="3">
    <location>
        <begin position="1"/>
        <end position="26"/>
    </location>
</feature>
<feature type="compositionally biased region" description="Basic and acidic residues" evidence="2">
    <location>
        <begin position="180"/>
        <end position="198"/>
    </location>
</feature>
<dbReference type="PANTHER" id="PTHR34385:SF1">
    <property type="entry name" value="PEPTIDOGLYCAN L-ALANYL-D-GLUTAMATE ENDOPEPTIDASE CWLK"/>
    <property type="match status" value="1"/>
</dbReference>
<feature type="region of interest" description="Disordered" evidence="2">
    <location>
        <begin position="179"/>
        <end position="206"/>
    </location>
</feature>
<keyword evidence="6" id="KW-1185">Reference proteome</keyword>
<gene>
    <name evidence="5" type="ORF">GH723_14485</name>
</gene>
<name>A0A5Q2RMQ4_9ACTN</name>
<dbReference type="SUPFAM" id="SSF55166">
    <property type="entry name" value="Hedgehog/DD-peptidase"/>
    <property type="match status" value="1"/>
</dbReference>